<evidence type="ECO:0000259" key="2">
    <source>
        <dbReference type="PROSITE" id="PS50263"/>
    </source>
</evidence>
<dbReference type="Pfam" id="PF00795">
    <property type="entry name" value="CN_hydrolase"/>
    <property type="match status" value="1"/>
</dbReference>
<dbReference type="InterPro" id="IPR036526">
    <property type="entry name" value="C-N_Hydrolase_sf"/>
</dbReference>
<sequence>MSTLDIAVIQAAPVLFDLEQSLDKTYDLLKKATAQGAKMVVFPESFLPAYPRGLSFGTVVGSRTDAGREVWQLYWKNSVKVPGKATNLLAKWAKEYAVYLVMGITEQDTVNGSLYCSLLYFSPEGHLLGKHRKLKPTAAERIIWGEGDATTLQTYPTPYGNIGGLICWENYMPLARMALYQQGIHLYLAPTADARESWQATMQHIALEGRCFVVGCNQFVTKSMYPPHLRELPEMTSQPEVMSRGGSVVLSPLGKVLAGPVFDREEVLLATLDLDDIIKSKLDFDPVGHYSRPDMLNFNISN</sequence>
<dbReference type="RefSeq" id="WP_002693358.1">
    <property type="nucleotide sequence ID" value="NZ_AAWS01000002.1"/>
</dbReference>
<dbReference type="Proteomes" id="UP000004095">
    <property type="component" value="Unassembled WGS sequence"/>
</dbReference>
<dbReference type="BRENDA" id="3.5.5.1">
    <property type="organism ID" value="17444"/>
</dbReference>
<dbReference type="GO" id="GO:0000257">
    <property type="term" value="F:nitrilase activity"/>
    <property type="evidence" value="ECO:0007669"/>
    <property type="project" value="UniProtKB-EC"/>
</dbReference>
<keyword evidence="3" id="KW-0378">Hydrolase</keyword>
<comment type="caution">
    <text evidence="3">The sequence shown here is derived from an EMBL/GenBank/DDBJ whole genome shotgun (WGS) entry which is preliminary data.</text>
</comment>
<reference evidence="3 4" key="1">
    <citation type="submission" date="2007-01" db="EMBL/GenBank/DDBJ databases">
        <authorList>
            <person name="Haygood M."/>
            <person name="Podell S."/>
            <person name="Anderson C."/>
            <person name="Hopkinson B."/>
            <person name="Roe K."/>
            <person name="Barbeau K."/>
            <person name="Gaasterland T."/>
            <person name="Ferriera S."/>
            <person name="Johnson J."/>
            <person name="Kravitz S."/>
            <person name="Beeson K."/>
            <person name="Sutton G."/>
            <person name="Rogers Y.-H."/>
            <person name="Friedman R."/>
            <person name="Frazier M."/>
            <person name="Venter J.C."/>
        </authorList>
    </citation>
    <scope>NUCLEOTIDE SEQUENCE [LARGE SCALE GENOMIC DNA]</scope>
    <source>
        <strain evidence="3 4">ATCC 23134</strain>
    </source>
</reference>
<gene>
    <name evidence="3" type="ORF">M23134_05124</name>
</gene>
<dbReference type="SUPFAM" id="SSF56317">
    <property type="entry name" value="Carbon-nitrogen hydrolase"/>
    <property type="match status" value="1"/>
</dbReference>
<keyword evidence="4" id="KW-1185">Reference proteome</keyword>
<comment type="similarity">
    <text evidence="1">Belongs to the carbon-nitrogen hydrolase superfamily. Nitrilase family.</text>
</comment>
<name>A1ZD79_MICM2</name>
<dbReference type="EMBL" id="AAWS01000002">
    <property type="protein sequence ID" value="EAY31618.1"/>
    <property type="molecule type" value="Genomic_DNA"/>
</dbReference>
<dbReference type="CDD" id="cd07564">
    <property type="entry name" value="nitrilases_CHs"/>
    <property type="match status" value="1"/>
</dbReference>
<dbReference type="InterPro" id="IPR000132">
    <property type="entry name" value="Nitrilase/CN_hydratase_CS"/>
</dbReference>
<evidence type="ECO:0000256" key="1">
    <source>
        <dbReference type="ARBA" id="ARBA00008129"/>
    </source>
</evidence>
<dbReference type="PROSITE" id="PS00921">
    <property type="entry name" value="NITRIL_CHT_2"/>
    <property type="match status" value="1"/>
</dbReference>
<dbReference type="PANTHER" id="PTHR46044:SF1">
    <property type="entry name" value="CN HYDROLASE DOMAIN-CONTAINING PROTEIN"/>
    <property type="match status" value="1"/>
</dbReference>
<organism evidence="3 4">
    <name type="scientific">Microscilla marina ATCC 23134</name>
    <dbReference type="NCBI Taxonomy" id="313606"/>
    <lineage>
        <taxon>Bacteria</taxon>
        <taxon>Pseudomonadati</taxon>
        <taxon>Bacteroidota</taxon>
        <taxon>Cytophagia</taxon>
        <taxon>Cytophagales</taxon>
        <taxon>Microscillaceae</taxon>
        <taxon>Microscilla</taxon>
    </lineage>
</organism>
<dbReference type="InterPro" id="IPR003010">
    <property type="entry name" value="C-N_Hydrolase"/>
</dbReference>
<dbReference type="OrthoDB" id="9811121at2"/>
<dbReference type="Gene3D" id="3.60.110.10">
    <property type="entry name" value="Carbon-nitrogen hydrolase"/>
    <property type="match status" value="1"/>
</dbReference>
<proteinExistence type="inferred from homology"/>
<dbReference type="PROSITE" id="PS50263">
    <property type="entry name" value="CN_HYDROLASE"/>
    <property type="match status" value="1"/>
</dbReference>
<accession>A1ZD79</accession>
<protein>
    <submittedName>
        <fullName evidence="3">Nitrilase 4</fullName>
        <ecNumber evidence="3">3.5.5.1</ecNumber>
    </submittedName>
</protein>
<dbReference type="EC" id="3.5.5.1" evidence="3"/>
<dbReference type="eggNOG" id="COG0388">
    <property type="taxonomic scope" value="Bacteria"/>
</dbReference>
<dbReference type="AlphaFoldDB" id="A1ZD79"/>
<dbReference type="InterPro" id="IPR044149">
    <property type="entry name" value="Nitrilases_CHs"/>
</dbReference>
<feature type="domain" description="CN hydrolase" evidence="2">
    <location>
        <begin position="4"/>
        <end position="274"/>
    </location>
</feature>
<dbReference type="PANTHER" id="PTHR46044">
    <property type="entry name" value="NITRILASE"/>
    <property type="match status" value="1"/>
</dbReference>
<evidence type="ECO:0000313" key="3">
    <source>
        <dbReference type="EMBL" id="EAY31618.1"/>
    </source>
</evidence>
<evidence type="ECO:0000313" key="4">
    <source>
        <dbReference type="Proteomes" id="UP000004095"/>
    </source>
</evidence>